<keyword evidence="2" id="KW-1185">Reference proteome</keyword>
<dbReference type="Proteomes" id="UP001228504">
    <property type="component" value="Unassembled WGS sequence"/>
</dbReference>
<reference evidence="1 2" key="1">
    <citation type="submission" date="2023-07" db="EMBL/GenBank/DDBJ databases">
        <title>Genomic Encyclopedia of Type Strains, Phase IV (KMG-IV): sequencing the most valuable type-strain genomes for metagenomic binning, comparative biology and taxonomic classification.</title>
        <authorList>
            <person name="Goeker M."/>
        </authorList>
    </citation>
    <scope>NUCLEOTIDE SEQUENCE [LARGE SCALE GENOMIC DNA]</scope>
    <source>
        <strain evidence="1 2">DSM 20694</strain>
    </source>
</reference>
<organism evidence="1 2">
    <name type="scientific">Eubacterium multiforme</name>
    <dbReference type="NCBI Taxonomy" id="83339"/>
    <lineage>
        <taxon>Bacteria</taxon>
        <taxon>Bacillati</taxon>
        <taxon>Bacillota</taxon>
        <taxon>Clostridia</taxon>
        <taxon>Eubacteriales</taxon>
        <taxon>Eubacteriaceae</taxon>
        <taxon>Eubacterium</taxon>
    </lineage>
</organism>
<accession>A0ABT9UTN8</accession>
<evidence type="ECO:0000313" key="2">
    <source>
        <dbReference type="Proteomes" id="UP001228504"/>
    </source>
</evidence>
<protein>
    <submittedName>
        <fullName evidence="1">Phosphoribosylformylglycinamidine (FGAM) synthase PurS component</fullName>
    </submittedName>
</protein>
<gene>
    <name evidence="1" type="ORF">J2S18_001570</name>
</gene>
<name>A0ABT9UTN8_9FIRM</name>
<sequence length="99" mass="11693">MDKDYIKDDIVINAIDKVKQESIIKKINFIMDKKEEDKEQFKNDITDIAEELNVNFKNTIIKDTTIFTNLDGSDFEGIKIENVEFIESNIKEIKFMQRN</sequence>
<comment type="caution">
    <text evidence="1">The sequence shown here is derived from an EMBL/GenBank/DDBJ whole genome shotgun (WGS) entry which is preliminary data.</text>
</comment>
<evidence type="ECO:0000313" key="1">
    <source>
        <dbReference type="EMBL" id="MDQ0149639.1"/>
    </source>
</evidence>
<dbReference type="EMBL" id="JAUSUF010000004">
    <property type="protein sequence ID" value="MDQ0149639.1"/>
    <property type="molecule type" value="Genomic_DNA"/>
</dbReference>
<proteinExistence type="predicted"/>